<name>A0A0D0EAE6_9AGAM</name>
<reference evidence="1 2" key="1">
    <citation type="submission" date="2014-04" db="EMBL/GenBank/DDBJ databases">
        <authorList>
            <consortium name="DOE Joint Genome Institute"/>
            <person name="Kuo A."/>
            <person name="Kohler A."/>
            <person name="Jargeat P."/>
            <person name="Nagy L.G."/>
            <person name="Floudas D."/>
            <person name="Copeland A."/>
            <person name="Barry K.W."/>
            <person name="Cichocki N."/>
            <person name="Veneault-Fourrey C."/>
            <person name="LaButti K."/>
            <person name="Lindquist E.A."/>
            <person name="Lipzen A."/>
            <person name="Lundell T."/>
            <person name="Morin E."/>
            <person name="Murat C."/>
            <person name="Sun H."/>
            <person name="Tunlid A."/>
            <person name="Henrissat B."/>
            <person name="Grigoriev I.V."/>
            <person name="Hibbett D.S."/>
            <person name="Martin F."/>
            <person name="Nordberg H.P."/>
            <person name="Cantor M.N."/>
            <person name="Hua S.X."/>
        </authorList>
    </citation>
    <scope>NUCLEOTIDE SEQUENCE [LARGE SCALE GENOMIC DNA]</scope>
    <source>
        <strain evidence="1 2">Ve08.2h10</strain>
    </source>
</reference>
<dbReference type="EMBL" id="KN824981">
    <property type="protein sequence ID" value="KIK96530.1"/>
    <property type="molecule type" value="Genomic_DNA"/>
</dbReference>
<dbReference type="Proteomes" id="UP000054538">
    <property type="component" value="Unassembled WGS sequence"/>
</dbReference>
<gene>
    <name evidence="1" type="ORF">PAXRUDRAFT_825848</name>
</gene>
<sequence>MCLAVLKLMITDNSGRSHLQVRSRATIPYGHSVIYLPFGTSVFLGSNLFLQHYPLHTA</sequence>
<dbReference type="HOGENOM" id="CLU_2979734_0_0_1"/>
<evidence type="ECO:0000313" key="1">
    <source>
        <dbReference type="EMBL" id="KIK96530.1"/>
    </source>
</evidence>
<accession>A0A0D0EAE6</accession>
<protein>
    <submittedName>
        <fullName evidence="1">Unplaced genomic scaffold scaffold_159, whole genome shotgun sequence</fullName>
    </submittedName>
</protein>
<dbReference type="AlphaFoldDB" id="A0A0D0EAE6"/>
<organism evidence="1 2">
    <name type="scientific">Paxillus rubicundulus Ve08.2h10</name>
    <dbReference type="NCBI Taxonomy" id="930991"/>
    <lineage>
        <taxon>Eukaryota</taxon>
        <taxon>Fungi</taxon>
        <taxon>Dikarya</taxon>
        <taxon>Basidiomycota</taxon>
        <taxon>Agaricomycotina</taxon>
        <taxon>Agaricomycetes</taxon>
        <taxon>Agaricomycetidae</taxon>
        <taxon>Boletales</taxon>
        <taxon>Paxilineae</taxon>
        <taxon>Paxillaceae</taxon>
        <taxon>Paxillus</taxon>
    </lineage>
</organism>
<reference evidence="2" key="2">
    <citation type="submission" date="2015-01" db="EMBL/GenBank/DDBJ databases">
        <title>Evolutionary Origins and Diversification of the Mycorrhizal Mutualists.</title>
        <authorList>
            <consortium name="DOE Joint Genome Institute"/>
            <consortium name="Mycorrhizal Genomics Consortium"/>
            <person name="Kohler A."/>
            <person name="Kuo A."/>
            <person name="Nagy L.G."/>
            <person name="Floudas D."/>
            <person name="Copeland A."/>
            <person name="Barry K.W."/>
            <person name="Cichocki N."/>
            <person name="Veneault-Fourrey C."/>
            <person name="LaButti K."/>
            <person name="Lindquist E.A."/>
            <person name="Lipzen A."/>
            <person name="Lundell T."/>
            <person name="Morin E."/>
            <person name="Murat C."/>
            <person name="Riley R."/>
            <person name="Ohm R."/>
            <person name="Sun H."/>
            <person name="Tunlid A."/>
            <person name="Henrissat B."/>
            <person name="Grigoriev I.V."/>
            <person name="Hibbett D.S."/>
            <person name="Martin F."/>
        </authorList>
    </citation>
    <scope>NUCLEOTIDE SEQUENCE [LARGE SCALE GENOMIC DNA]</scope>
    <source>
        <strain evidence="2">Ve08.2h10</strain>
    </source>
</reference>
<proteinExistence type="predicted"/>
<evidence type="ECO:0000313" key="2">
    <source>
        <dbReference type="Proteomes" id="UP000054538"/>
    </source>
</evidence>
<keyword evidence="2" id="KW-1185">Reference proteome</keyword>
<dbReference type="InParanoid" id="A0A0D0EAE6"/>